<sequence>MCLALLFPLDFISNYSMKRKHIPKRQGNTYAKLMRKSNVILYFLDLIPSSLDE</sequence>
<reference evidence="2" key="1">
    <citation type="submission" date="2016-06" db="EMBL/GenBank/DDBJ databases">
        <title>Parallel loss of symbiosis genes in relatives of nitrogen-fixing non-legume Parasponia.</title>
        <authorList>
            <person name="Van Velzen R."/>
            <person name="Holmer R."/>
            <person name="Bu F."/>
            <person name="Rutten L."/>
            <person name="Van Zeijl A."/>
            <person name="Liu W."/>
            <person name="Santuari L."/>
            <person name="Cao Q."/>
            <person name="Sharma T."/>
            <person name="Shen D."/>
            <person name="Roswanjaya Y."/>
            <person name="Wardhani T."/>
            <person name="Kalhor M.S."/>
            <person name="Jansen J."/>
            <person name="Van den Hoogen J."/>
            <person name="Gungor B."/>
            <person name="Hartog M."/>
            <person name="Hontelez J."/>
            <person name="Verver J."/>
            <person name="Yang W.-C."/>
            <person name="Schijlen E."/>
            <person name="Repin R."/>
            <person name="Schilthuizen M."/>
            <person name="Schranz E."/>
            <person name="Heidstra R."/>
            <person name="Miyata K."/>
            <person name="Fedorova E."/>
            <person name="Kohlen W."/>
            <person name="Bisseling T."/>
            <person name="Smit S."/>
            <person name="Geurts R."/>
        </authorList>
    </citation>
    <scope>NUCLEOTIDE SEQUENCE [LARGE SCALE GENOMIC DNA]</scope>
    <source>
        <strain evidence="2">cv. WU1-14</strain>
    </source>
</reference>
<keyword evidence="2" id="KW-1185">Reference proteome</keyword>
<evidence type="ECO:0000313" key="1">
    <source>
        <dbReference type="EMBL" id="PON57763.1"/>
    </source>
</evidence>
<comment type="caution">
    <text evidence="1">The sequence shown here is derived from an EMBL/GenBank/DDBJ whole genome shotgun (WGS) entry which is preliminary data.</text>
</comment>
<name>A0A2P5C9Q9_PARAD</name>
<protein>
    <submittedName>
        <fullName evidence="1">Uncharacterized protein</fullName>
    </submittedName>
</protein>
<dbReference type="EMBL" id="JXTB01000156">
    <property type="protein sequence ID" value="PON57763.1"/>
    <property type="molecule type" value="Genomic_DNA"/>
</dbReference>
<dbReference type="Proteomes" id="UP000237105">
    <property type="component" value="Unassembled WGS sequence"/>
</dbReference>
<organism evidence="1 2">
    <name type="scientific">Parasponia andersonii</name>
    <name type="common">Sponia andersonii</name>
    <dbReference type="NCBI Taxonomy" id="3476"/>
    <lineage>
        <taxon>Eukaryota</taxon>
        <taxon>Viridiplantae</taxon>
        <taxon>Streptophyta</taxon>
        <taxon>Embryophyta</taxon>
        <taxon>Tracheophyta</taxon>
        <taxon>Spermatophyta</taxon>
        <taxon>Magnoliopsida</taxon>
        <taxon>eudicotyledons</taxon>
        <taxon>Gunneridae</taxon>
        <taxon>Pentapetalae</taxon>
        <taxon>rosids</taxon>
        <taxon>fabids</taxon>
        <taxon>Rosales</taxon>
        <taxon>Cannabaceae</taxon>
        <taxon>Parasponia</taxon>
    </lineage>
</organism>
<evidence type="ECO:0000313" key="2">
    <source>
        <dbReference type="Proteomes" id="UP000237105"/>
    </source>
</evidence>
<accession>A0A2P5C9Q9</accession>
<dbReference type="AlphaFoldDB" id="A0A2P5C9Q9"/>
<proteinExistence type="predicted"/>
<gene>
    <name evidence="1" type="ORF">PanWU01x14_171250</name>
</gene>